<sequence>MNRKEIDLVKNKRIQLEPLRQAVKYWYLPSIVGFVFLLVNTFTLYNREDPLAMLVLFFGISFFLCGILEITFALINRIFISNWALHLTNGVITIISGLLLLMSDDISTTLLVYAVGFMIFIRSFLAISFTMNIKNLGSANWPFMLLLSVVGLFSSSFLLYSVSSKFEVILSLIRFNLFLSGLFYIYFSLQLKDLHKLSNEPPIDFDEGLKNLADEMYEDFEKRK</sequence>
<organism evidence="2 3">
    <name type="scientific">Dokdonia genika</name>
    <dbReference type="NCBI Taxonomy" id="308113"/>
    <lineage>
        <taxon>Bacteria</taxon>
        <taxon>Pseudomonadati</taxon>
        <taxon>Bacteroidota</taxon>
        <taxon>Flavobacteriia</taxon>
        <taxon>Flavobacteriales</taxon>
        <taxon>Flavobacteriaceae</taxon>
        <taxon>Dokdonia</taxon>
    </lineage>
</organism>
<keyword evidence="1" id="KW-0472">Membrane</keyword>
<evidence type="ECO:0000256" key="1">
    <source>
        <dbReference type="SAM" id="Phobius"/>
    </source>
</evidence>
<dbReference type="Pfam" id="PF03729">
    <property type="entry name" value="DUF308"/>
    <property type="match status" value="1"/>
</dbReference>
<keyword evidence="1" id="KW-0812">Transmembrane</keyword>
<keyword evidence="1" id="KW-1133">Transmembrane helix</keyword>
<dbReference type="RefSeq" id="WP_380032690.1">
    <property type="nucleotide sequence ID" value="NZ_JBHSHB010000008.1"/>
</dbReference>
<name>A0ABV9L7V8_9FLAO</name>
<evidence type="ECO:0000313" key="3">
    <source>
        <dbReference type="Proteomes" id="UP001595878"/>
    </source>
</evidence>
<dbReference type="PANTHER" id="PTHR34989:SF1">
    <property type="entry name" value="PROTEIN HDED"/>
    <property type="match status" value="1"/>
</dbReference>
<protein>
    <submittedName>
        <fullName evidence="2">HdeD family acid-resistance protein</fullName>
    </submittedName>
</protein>
<dbReference type="EMBL" id="JBHSHB010000008">
    <property type="protein sequence ID" value="MFC4689901.1"/>
    <property type="molecule type" value="Genomic_DNA"/>
</dbReference>
<feature type="transmembrane region" description="Helical" evidence="1">
    <location>
        <begin position="25"/>
        <end position="45"/>
    </location>
</feature>
<dbReference type="InterPro" id="IPR052712">
    <property type="entry name" value="Acid_resist_chaperone_HdeD"/>
</dbReference>
<keyword evidence="3" id="KW-1185">Reference proteome</keyword>
<dbReference type="Proteomes" id="UP001595878">
    <property type="component" value="Unassembled WGS sequence"/>
</dbReference>
<feature type="transmembrane region" description="Helical" evidence="1">
    <location>
        <begin position="141"/>
        <end position="162"/>
    </location>
</feature>
<comment type="caution">
    <text evidence="2">The sequence shown here is derived from an EMBL/GenBank/DDBJ whole genome shotgun (WGS) entry which is preliminary data.</text>
</comment>
<dbReference type="PANTHER" id="PTHR34989">
    <property type="entry name" value="PROTEIN HDED"/>
    <property type="match status" value="1"/>
</dbReference>
<feature type="transmembrane region" description="Helical" evidence="1">
    <location>
        <begin position="168"/>
        <end position="187"/>
    </location>
</feature>
<dbReference type="InterPro" id="IPR005325">
    <property type="entry name" value="DUF308_memb"/>
</dbReference>
<proteinExistence type="predicted"/>
<gene>
    <name evidence="2" type="ORF">ACFO5T_05615</name>
</gene>
<reference evidence="3" key="1">
    <citation type="journal article" date="2019" name="Int. J. Syst. Evol. Microbiol.">
        <title>The Global Catalogue of Microorganisms (GCM) 10K type strain sequencing project: providing services to taxonomists for standard genome sequencing and annotation.</title>
        <authorList>
            <consortium name="The Broad Institute Genomics Platform"/>
            <consortium name="The Broad Institute Genome Sequencing Center for Infectious Disease"/>
            <person name="Wu L."/>
            <person name="Ma J."/>
        </authorList>
    </citation>
    <scope>NUCLEOTIDE SEQUENCE [LARGE SCALE GENOMIC DNA]</scope>
    <source>
        <strain evidence="3">CGMCC 4.7427</strain>
    </source>
</reference>
<feature type="transmembrane region" description="Helical" evidence="1">
    <location>
        <begin position="108"/>
        <end position="129"/>
    </location>
</feature>
<feature type="transmembrane region" description="Helical" evidence="1">
    <location>
        <begin position="51"/>
        <end position="76"/>
    </location>
</feature>
<feature type="transmembrane region" description="Helical" evidence="1">
    <location>
        <begin position="83"/>
        <end position="102"/>
    </location>
</feature>
<evidence type="ECO:0000313" key="2">
    <source>
        <dbReference type="EMBL" id="MFC4689901.1"/>
    </source>
</evidence>
<accession>A0ABV9L7V8</accession>